<accession>A0A183CT49</accession>
<dbReference type="AlphaFoldDB" id="A0A183CT49"/>
<protein>
    <submittedName>
        <fullName evidence="2">XRN_M domain-containing protein</fullName>
    </submittedName>
</protein>
<reference evidence="1" key="1">
    <citation type="submission" date="2014-05" db="EMBL/GenBank/DDBJ databases">
        <title>The genome and life-stage specific transcriptomes of Globodera pallida elucidate key aspects of plant parasitism by a cyst nematode.</title>
        <authorList>
            <person name="Cotton J.A."/>
            <person name="Lilley C.J."/>
            <person name="Jones L.M."/>
            <person name="Kikuchi T."/>
            <person name="Reid A.J."/>
            <person name="Thorpe P."/>
            <person name="Tsai I.J."/>
            <person name="Beasley H."/>
            <person name="Blok V."/>
            <person name="Cock P.J.A."/>
            <person name="Van den Akker S.E."/>
            <person name="Holroyd N."/>
            <person name="Hunt M."/>
            <person name="Mantelin S."/>
            <person name="Naghra H."/>
            <person name="Pain A."/>
            <person name="Palomares-Rius J.E."/>
            <person name="Zarowiecki M."/>
            <person name="Berriman M."/>
            <person name="Jones J.T."/>
            <person name="Urwin P.E."/>
        </authorList>
    </citation>
    <scope>NUCLEOTIDE SEQUENCE [LARGE SCALE GENOMIC DNA]</scope>
    <source>
        <strain evidence="1">Lindley</strain>
    </source>
</reference>
<keyword evidence="1" id="KW-1185">Reference proteome</keyword>
<dbReference type="Proteomes" id="UP000050741">
    <property type="component" value="Unassembled WGS sequence"/>
</dbReference>
<name>A0A183CT49_GLOPA</name>
<reference evidence="2" key="2">
    <citation type="submission" date="2016-06" db="UniProtKB">
        <authorList>
            <consortium name="WormBaseParasite"/>
        </authorList>
    </citation>
    <scope>IDENTIFICATION</scope>
</reference>
<evidence type="ECO:0000313" key="1">
    <source>
        <dbReference type="Proteomes" id="UP000050741"/>
    </source>
</evidence>
<dbReference type="WBParaSite" id="GPLIN_001605700">
    <property type="protein sequence ID" value="GPLIN_001605700"/>
    <property type="gene ID" value="GPLIN_001605700"/>
</dbReference>
<sequence>FSSISFCALPQRVGELFQMYDSGPFFSSAFLRDKMPPMMFPDRMDGLLERDSHQQNGAGGVVRHIPIRLLEGGEDEEK</sequence>
<evidence type="ECO:0000313" key="2">
    <source>
        <dbReference type="WBParaSite" id="GPLIN_001605700"/>
    </source>
</evidence>
<proteinExistence type="predicted"/>
<organism evidence="1 2">
    <name type="scientific">Globodera pallida</name>
    <name type="common">Potato cyst nematode worm</name>
    <name type="synonym">Heterodera pallida</name>
    <dbReference type="NCBI Taxonomy" id="36090"/>
    <lineage>
        <taxon>Eukaryota</taxon>
        <taxon>Metazoa</taxon>
        <taxon>Ecdysozoa</taxon>
        <taxon>Nematoda</taxon>
        <taxon>Chromadorea</taxon>
        <taxon>Rhabditida</taxon>
        <taxon>Tylenchina</taxon>
        <taxon>Tylenchomorpha</taxon>
        <taxon>Tylenchoidea</taxon>
        <taxon>Heteroderidae</taxon>
        <taxon>Heteroderinae</taxon>
        <taxon>Globodera</taxon>
    </lineage>
</organism>